<evidence type="ECO:0000256" key="7">
    <source>
        <dbReference type="SAM" id="MobiDB-lite"/>
    </source>
</evidence>
<reference evidence="8" key="2">
    <citation type="journal article" date="2023" name="IMA Fungus">
        <title>Comparative genomic study of the Penicillium genus elucidates a diverse pangenome and 15 lateral gene transfer events.</title>
        <authorList>
            <person name="Petersen C."/>
            <person name="Sorensen T."/>
            <person name="Nielsen M.R."/>
            <person name="Sondergaard T.E."/>
            <person name="Sorensen J.L."/>
            <person name="Fitzpatrick D.A."/>
            <person name="Frisvad J.C."/>
            <person name="Nielsen K.L."/>
        </authorList>
    </citation>
    <scope>NUCLEOTIDE SEQUENCE</scope>
    <source>
        <strain evidence="8">IBT 26290</strain>
    </source>
</reference>
<dbReference type="PANTHER" id="PTHR36206:SF12">
    <property type="entry name" value="ASPERCRYPTIN BIOSYNTHESIS CLUSTER-SPECIFIC TRANSCRIPTION REGULATOR ATNN-RELATED"/>
    <property type="match status" value="1"/>
</dbReference>
<evidence type="ECO:0000256" key="1">
    <source>
        <dbReference type="ARBA" id="ARBA00022723"/>
    </source>
</evidence>
<dbReference type="InterPro" id="IPR052360">
    <property type="entry name" value="Transcr_Regulatory_Proteins"/>
</dbReference>
<accession>A0A9W9IAC0</accession>
<dbReference type="EMBL" id="JAPQKN010000002">
    <property type="protein sequence ID" value="KAJ5168817.1"/>
    <property type="molecule type" value="Genomic_DNA"/>
</dbReference>
<sequence length="540" mass="59867">MALEDQALSALAPSSKQKRASKPKVRTGCTTCKCTRTGRICDGYGTPKSTALFRALAPAPAIDDTREPHALEFFFVKTAPQLAGYFGGAFFQGSVLQLSLAEPAIRQAIAAIGILHESTATGKWASKGNSPPNVHIQLYNRSIRTIINKVVAGPNASPVIATTNVLFTCFEIFQGNVAAAATHITAGINLLQAWRAKHGGPITAWGRRYTSFESHFMETEIAPLLSLFNINAVECAGGSRSKFLLNPVDERGVLLLATRFETLAEARIGLIDMITDATCICDGLDDGRIHRPLTDIDAVVLSQSVQRNLERWQANVDELIRRQKHTWDRKEQQVADVISIIRLATKFGVRAYEAEAECEWDAHRAEYEDLIRSADAIISDRVRFPDDLSRTINLDFGMIFPLHAVAWKCRWPRLRRQGLDLLQRIPKREWLFEAGHYHAIFTRIMEIEEAECGLPLGVRPGDDWLPPEHVRIRDFLVAAQATPPGEIPTYAVTFFSKPHGPDGPLESFTEQMRLGSSQGVKAAVPTNMIGRRLERGSCPH</sequence>
<feature type="region of interest" description="Disordered" evidence="7">
    <location>
        <begin position="1"/>
        <end position="22"/>
    </location>
</feature>
<dbReference type="GeneID" id="81425712"/>
<dbReference type="RefSeq" id="XP_056545278.1">
    <property type="nucleotide sequence ID" value="XM_056686536.1"/>
</dbReference>
<evidence type="ECO:0000256" key="5">
    <source>
        <dbReference type="ARBA" id="ARBA00023163"/>
    </source>
</evidence>
<dbReference type="Proteomes" id="UP001149163">
    <property type="component" value="Unassembled WGS sequence"/>
</dbReference>
<name>A0A9W9IAC0_9EURO</name>
<reference evidence="8" key="1">
    <citation type="submission" date="2022-11" db="EMBL/GenBank/DDBJ databases">
        <authorList>
            <person name="Petersen C."/>
        </authorList>
    </citation>
    <scope>NUCLEOTIDE SEQUENCE</scope>
    <source>
        <strain evidence="8">IBT 26290</strain>
    </source>
</reference>
<keyword evidence="4" id="KW-0238">DNA-binding</keyword>
<evidence type="ECO:0000313" key="9">
    <source>
        <dbReference type="Proteomes" id="UP001149163"/>
    </source>
</evidence>
<dbReference type="GO" id="GO:0003677">
    <property type="term" value="F:DNA binding"/>
    <property type="evidence" value="ECO:0007669"/>
    <property type="project" value="UniProtKB-KW"/>
</dbReference>
<keyword evidence="9" id="KW-1185">Reference proteome</keyword>
<evidence type="ECO:0000313" key="8">
    <source>
        <dbReference type="EMBL" id="KAJ5168817.1"/>
    </source>
</evidence>
<dbReference type="PANTHER" id="PTHR36206">
    <property type="entry name" value="ASPERCRYPTIN BIOSYNTHESIS CLUSTER-SPECIFIC TRANSCRIPTION REGULATOR ATNN-RELATED"/>
    <property type="match status" value="1"/>
</dbReference>
<evidence type="ECO:0000256" key="3">
    <source>
        <dbReference type="ARBA" id="ARBA00023015"/>
    </source>
</evidence>
<evidence type="ECO:0000256" key="2">
    <source>
        <dbReference type="ARBA" id="ARBA00022833"/>
    </source>
</evidence>
<keyword evidence="2" id="KW-0862">Zinc</keyword>
<protein>
    <recommendedName>
        <fullName evidence="10">Zn(2)-C6 fungal-type domain-containing protein</fullName>
    </recommendedName>
</protein>
<organism evidence="8 9">
    <name type="scientific">Penicillium canariense</name>
    <dbReference type="NCBI Taxonomy" id="189055"/>
    <lineage>
        <taxon>Eukaryota</taxon>
        <taxon>Fungi</taxon>
        <taxon>Dikarya</taxon>
        <taxon>Ascomycota</taxon>
        <taxon>Pezizomycotina</taxon>
        <taxon>Eurotiomycetes</taxon>
        <taxon>Eurotiomycetidae</taxon>
        <taxon>Eurotiales</taxon>
        <taxon>Aspergillaceae</taxon>
        <taxon>Penicillium</taxon>
    </lineage>
</organism>
<proteinExistence type="predicted"/>
<keyword evidence="6" id="KW-0539">Nucleus</keyword>
<comment type="caution">
    <text evidence="8">The sequence shown here is derived from an EMBL/GenBank/DDBJ whole genome shotgun (WGS) entry which is preliminary data.</text>
</comment>
<dbReference type="AlphaFoldDB" id="A0A9W9IAC0"/>
<evidence type="ECO:0000256" key="4">
    <source>
        <dbReference type="ARBA" id="ARBA00023125"/>
    </source>
</evidence>
<keyword evidence="3" id="KW-0805">Transcription regulation</keyword>
<dbReference type="GO" id="GO:0046872">
    <property type="term" value="F:metal ion binding"/>
    <property type="evidence" value="ECO:0007669"/>
    <property type="project" value="UniProtKB-KW"/>
</dbReference>
<gene>
    <name evidence="8" type="ORF">N7482_004411</name>
</gene>
<dbReference type="OrthoDB" id="2593732at2759"/>
<evidence type="ECO:0008006" key="10">
    <source>
        <dbReference type="Google" id="ProtNLM"/>
    </source>
</evidence>
<keyword evidence="1" id="KW-0479">Metal-binding</keyword>
<evidence type="ECO:0000256" key="6">
    <source>
        <dbReference type="ARBA" id="ARBA00023242"/>
    </source>
</evidence>
<keyword evidence="5" id="KW-0804">Transcription</keyword>